<dbReference type="RefSeq" id="WP_183955885.1">
    <property type="nucleotide sequence ID" value="NZ_JACIEB010000005.1"/>
</dbReference>
<evidence type="ECO:0000313" key="9">
    <source>
        <dbReference type="EMBL" id="MBB3982832.1"/>
    </source>
</evidence>
<dbReference type="InterPro" id="IPR017941">
    <property type="entry name" value="Rieske_2Fe-2S"/>
</dbReference>
<name>A0A7W6GPR8_9SPHN</name>
<evidence type="ECO:0000256" key="7">
    <source>
        <dbReference type="ARBA" id="ARBA00023027"/>
    </source>
</evidence>
<dbReference type="PANTHER" id="PTHR43756:SF5">
    <property type="entry name" value="CHOLINE MONOOXYGENASE, CHLOROPLASTIC"/>
    <property type="match status" value="1"/>
</dbReference>
<evidence type="ECO:0000256" key="3">
    <source>
        <dbReference type="ARBA" id="ARBA00022723"/>
    </source>
</evidence>
<keyword evidence="7" id="KW-0520">NAD</keyword>
<keyword evidence="10" id="KW-1185">Reference proteome</keyword>
<dbReference type="CDD" id="cd00680">
    <property type="entry name" value="RHO_alpha_C"/>
    <property type="match status" value="1"/>
</dbReference>
<evidence type="ECO:0000256" key="2">
    <source>
        <dbReference type="ARBA" id="ARBA00022714"/>
    </source>
</evidence>
<evidence type="ECO:0000313" key="10">
    <source>
        <dbReference type="Proteomes" id="UP000552757"/>
    </source>
</evidence>
<keyword evidence="6" id="KW-0411">Iron-sulfur</keyword>
<dbReference type="Proteomes" id="UP000552757">
    <property type="component" value="Unassembled WGS sequence"/>
</dbReference>
<dbReference type="SUPFAM" id="SSF50022">
    <property type="entry name" value="ISP domain"/>
    <property type="match status" value="1"/>
</dbReference>
<gene>
    <name evidence="9" type="ORF">GGR44_002498</name>
</gene>
<dbReference type="InterPro" id="IPR015879">
    <property type="entry name" value="Ring_hydroxy_dOase_asu_C_dom"/>
</dbReference>
<evidence type="ECO:0000259" key="8">
    <source>
        <dbReference type="PROSITE" id="PS51296"/>
    </source>
</evidence>
<dbReference type="GO" id="GO:0005506">
    <property type="term" value="F:iron ion binding"/>
    <property type="evidence" value="ECO:0007669"/>
    <property type="project" value="InterPro"/>
</dbReference>
<keyword evidence="4" id="KW-0560">Oxidoreductase</keyword>
<evidence type="ECO:0000256" key="6">
    <source>
        <dbReference type="ARBA" id="ARBA00023014"/>
    </source>
</evidence>
<dbReference type="InterPro" id="IPR001663">
    <property type="entry name" value="Rng_hydr_dOase-A"/>
</dbReference>
<comment type="caution">
    <text evidence="9">The sequence shown here is derived from an EMBL/GenBank/DDBJ whole genome shotgun (WGS) entry which is preliminary data.</text>
</comment>
<accession>A0A7W6GPR8</accession>
<dbReference type="AlphaFoldDB" id="A0A7W6GPR8"/>
<dbReference type="InterPro" id="IPR015881">
    <property type="entry name" value="ARHD_Rieske_2Fe_2S"/>
</dbReference>
<reference evidence="9 10" key="1">
    <citation type="submission" date="2020-08" db="EMBL/GenBank/DDBJ databases">
        <title>Genomic Encyclopedia of Type Strains, Phase IV (KMG-IV): sequencing the most valuable type-strain genomes for metagenomic binning, comparative biology and taxonomic classification.</title>
        <authorList>
            <person name="Goeker M."/>
        </authorList>
    </citation>
    <scope>NUCLEOTIDE SEQUENCE [LARGE SCALE GENOMIC DNA]</scope>
    <source>
        <strain evidence="9 10">DSM 29348</strain>
    </source>
</reference>
<dbReference type="Gene3D" id="3.90.380.10">
    <property type="entry name" value="Naphthalene 1,2-dioxygenase Alpha Subunit, Chain A, domain 1"/>
    <property type="match status" value="1"/>
</dbReference>
<organism evidence="9 10">
    <name type="scientific">Sphingobium fontiphilum</name>
    <dbReference type="NCBI Taxonomy" id="944425"/>
    <lineage>
        <taxon>Bacteria</taxon>
        <taxon>Pseudomonadati</taxon>
        <taxon>Pseudomonadota</taxon>
        <taxon>Alphaproteobacteria</taxon>
        <taxon>Sphingomonadales</taxon>
        <taxon>Sphingomonadaceae</taxon>
        <taxon>Sphingobium</taxon>
    </lineage>
</organism>
<keyword evidence="9" id="KW-0223">Dioxygenase</keyword>
<dbReference type="EMBL" id="JACIEB010000005">
    <property type="protein sequence ID" value="MBB3982832.1"/>
    <property type="molecule type" value="Genomic_DNA"/>
</dbReference>
<comment type="cofactor">
    <cofactor evidence="1">
        <name>Fe cation</name>
        <dbReference type="ChEBI" id="CHEBI:24875"/>
    </cofactor>
</comment>
<dbReference type="PRINTS" id="PR00090">
    <property type="entry name" value="RNGDIOXGNASE"/>
</dbReference>
<sequence length="425" mass="47791">MEMQHAMAQPFDLGSGTLIPDADIMETGKVDLSVYTSQERFEAEREIFGKVWLNVAETAEIPNAGDWVVREVKVRSASIILVRGKDMQIRAFHNICSHRGMKLVWDSKGRGGKFSCPYHAWMFDSAGDLVNIPDEGCFSHVSKADSGLTPVRCDTWEGMIFINLDSTGTQSLRDFLGPLADRLSNVPFGSYPYTARVGSMIDANWKLAIEAQCEAYHVRALHARTVSKMLSSRDNPFVHPLHVEFLGAHRMNSVPRNPEYEMSPEKLVQAFSFMNAQQMVIADTGAQEKPEETFAGHPDVNPTGSNLWGNDQFILYPHFIFHVSLGGWWLHRFWPIAADKCYWEAVYHFERPQSLRNQFAVQYSLALNRDTLMEDNLALVQQQEVMESGAKKIVQFGEQEVMCKHLAAVSEAAANDVEAAQIAAE</sequence>
<dbReference type="PROSITE" id="PS51296">
    <property type="entry name" value="RIESKE"/>
    <property type="match status" value="1"/>
</dbReference>
<dbReference type="InterPro" id="IPR036922">
    <property type="entry name" value="Rieske_2Fe-2S_sf"/>
</dbReference>
<keyword evidence="3" id="KW-0479">Metal-binding</keyword>
<evidence type="ECO:0000256" key="5">
    <source>
        <dbReference type="ARBA" id="ARBA00023004"/>
    </source>
</evidence>
<dbReference type="PROSITE" id="PS00570">
    <property type="entry name" value="RING_HYDROXYL_ALPHA"/>
    <property type="match status" value="1"/>
</dbReference>
<protein>
    <submittedName>
        <fullName evidence="9">Phenylpropionate dioxygenase-like ring-hydroxylating dioxygenase large terminal subunit</fullName>
    </submittedName>
</protein>
<keyword evidence="5" id="KW-0408">Iron</keyword>
<dbReference type="PANTHER" id="PTHR43756">
    <property type="entry name" value="CHOLINE MONOOXYGENASE, CHLOROPLASTIC"/>
    <property type="match status" value="1"/>
</dbReference>
<dbReference type="SUPFAM" id="SSF55961">
    <property type="entry name" value="Bet v1-like"/>
    <property type="match status" value="1"/>
</dbReference>
<dbReference type="GO" id="GO:0051213">
    <property type="term" value="F:dioxygenase activity"/>
    <property type="evidence" value="ECO:0007669"/>
    <property type="project" value="UniProtKB-KW"/>
</dbReference>
<evidence type="ECO:0000256" key="4">
    <source>
        <dbReference type="ARBA" id="ARBA00023002"/>
    </source>
</evidence>
<dbReference type="CDD" id="cd03469">
    <property type="entry name" value="Rieske_RO_Alpha_N"/>
    <property type="match status" value="1"/>
</dbReference>
<dbReference type="GO" id="GO:0051537">
    <property type="term" value="F:2 iron, 2 sulfur cluster binding"/>
    <property type="evidence" value="ECO:0007669"/>
    <property type="project" value="UniProtKB-KW"/>
</dbReference>
<proteinExistence type="predicted"/>
<feature type="domain" description="Rieske" evidence="8">
    <location>
        <begin position="52"/>
        <end position="162"/>
    </location>
</feature>
<evidence type="ECO:0000256" key="1">
    <source>
        <dbReference type="ARBA" id="ARBA00001962"/>
    </source>
</evidence>
<dbReference type="Pfam" id="PF00355">
    <property type="entry name" value="Rieske"/>
    <property type="match status" value="1"/>
</dbReference>
<dbReference type="Gene3D" id="2.102.10.10">
    <property type="entry name" value="Rieske [2Fe-2S] iron-sulphur domain"/>
    <property type="match status" value="1"/>
</dbReference>
<keyword evidence="2" id="KW-0001">2Fe-2S</keyword>
<dbReference type="Pfam" id="PF00848">
    <property type="entry name" value="Ring_hydroxyl_A"/>
    <property type="match status" value="1"/>
</dbReference>